<dbReference type="Proteomes" id="UP000199076">
    <property type="component" value="Unassembled WGS sequence"/>
</dbReference>
<sequence length="170" mass="18265">MHEFSEEPLIETRVGEALTERGETLAAAESCSGGLVASLVTDVPGSSEYFDRSYVTYSYDAKQQILGVSREALDEASAVSERVGRQMATGARDTADATWGVSTTGVAGPERDRADHPVGTVFVGVARAAPWGSGESTTTVERYQFDGSRTEVKERVARQALSDLLDRIQD</sequence>
<dbReference type="InterPro" id="IPR008136">
    <property type="entry name" value="CinA_C"/>
</dbReference>
<dbReference type="OrthoDB" id="305448at2157"/>
<dbReference type="EMBL" id="FNBK01000004">
    <property type="protein sequence ID" value="SDF18165.1"/>
    <property type="molecule type" value="Genomic_DNA"/>
</dbReference>
<feature type="domain" description="CinA C-terminal" evidence="1">
    <location>
        <begin position="10"/>
        <end position="166"/>
    </location>
</feature>
<name>A0A1G7IZW1_9EURY</name>
<accession>A0A1G7IZW1</accession>
<reference evidence="3" key="1">
    <citation type="submission" date="2016-10" db="EMBL/GenBank/DDBJ databases">
        <authorList>
            <person name="Varghese N."/>
            <person name="Submissions S."/>
        </authorList>
    </citation>
    <scope>NUCLEOTIDE SEQUENCE [LARGE SCALE GENOMIC DNA]</scope>
    <source>
        <strain evidence="3">IBRC-M 10760</strain>
    </source>
</reference>
<dbReference type="Pfam" id="PF02464">
    <property type="entry name" value="CinA"/>
    <property type="match status" value="1"/>
</dbReference>
<dbReference type="STRING" id="660518.SAMN05216218_104150"/>
<dbReference type="AlphaFoldDB" id="A0A1G7IZW1"/>
<evidence type="ECO:0000313" key="3">
    <source>
        <dbReference type="Proteomes" id="UP000199076"/>
    </source>
</evidence>
<dbReference type="RefSeq" id="WP_092689717.1">
    <property type="nucleotide sequence ID" value="NZ_FNBK01000004.1"/>
</dbReference>
<proteinExistence type="predicted"/>
<evidence type="ECO:0000259" key="1">
    <source>
        <dbReference type="Pfam" id="PF02464"/>
    </source>
</evidence>
<organism evidence="2 3">
    <name type="scientific">Halorientalis regularis</name>
    <dbReference type="NCBI Taxonomy" id="660518"/>
    <lineage>
        <taxon>Archaea</taxon>
        <taxon>Methanobacteriati</taxon>
        <taxon>Methanobacteriota</taxon>
        <taxon>Stenosarchaea group</taxon>
        <taxon>Halobacteria</taxon>
        <taxon>Halobacteriales</taxon>
        <taxon>Haloarculaceae</taxon>
        <taxon>Halorientalis</taxon>
    </lineage>
</organism>
<gene>
    <name evidence="2" type="ORF">SAMN05216218_104150</name>
</gene>
<dbReference type="SUPFAM" id="SSF142433">
    <property type="entry name" value="CinA-like"/>
    <property type="match status" value="1"/>
</dbReference>
<dbReference type="InterPro" id="IPR036653">
    <property type="entry name" value="CinA-like_C"/>
</dbReference>
<keyword evidence="3" id="KW-1185">Reference proteome</keyword>
<evidence type="ECO:0000313" key="2">
    <source>
        <dbReference type="EMBL" id="SDF18165.1"/>
    </source>
</evidence>
<protein>
    <submittedName>
        <fullName evidence="2">Nicotinamide-nucleotide amidase</fullName>
    </submittedName>
</protein>
<dbReference type="Gene3D" id="3.90.950.20">
    <property type="entry name" value="CinA-like"/>
    <property type="match status" value="1"/>
</dbReference>
<dbReference type="NCBIfam" id="TIGR00199">
    <property type="entry name" value="PncC_domain"/>
    <property type="match status" value="1"/>
</dbReference>